<dbReference type="RefSeq" id="YP_009237248.1">
    <property type="nucleotide sequence ID" value="NC_029548.1"/>
</dbReference>
<keyword evidence="2" id="KW-1185">Reference proteome</keyword>
<dbReference type="GeneID" id="30313584"/>
<dbReference type="Proteomes" id="UP000202991">
    <property type="component" value="Segment"/>
</dbReference>
<name>A0A140F3L8_PFV1</name>
<reference evidence="1 2" key="1">
    <citation type="journal article" date="2016" name="Proc. Natl. Acad. Sci. U.S.A.">
        <title>A virus of hyperthermophilic archaea with a unique architecture among DNA viruses.</title>
        <authorList>
            <person name="Rensen E.I."/>
            <person name="Mochizuki T."/>
            <person name="Quemin E."/>
            <person name="Schouten S."/>
            <person name="Krupovic M."/>
            <person name="Prangishvili D."/>
        </authorList>
    </citation>
    <scope>NUCLEOTIDE SEQUENCE [LARGE SCALE GENOMIC DNA]</scope>
    <source>
        <strain evidence="1">1</strain>
    </source>
</reference>
<accession>A0A140F3L8</accession>
<dbReference type="EMBL" id="KU307456">
    <property type="protein sequence ID" value="AML61178.1"/>
    <property type="molecule type" value="Genomic_DNA"/>
</dbReference>
<organism evidence="1 2">
    <name type="scientific">Pyrobaculum filamentous virus 1</name>
    <name type="common">PFV1</name>
    <dbReference type="NCBI Taxonomy" id="1805492"/>
    <lineage>
        <taxon>Viruses</taxon>
        <taxon>Adnaviria</taxon>
        <taxon>Zilligvirae</taxon>
        <taxon>Taleaviricota</taxon>
        <taxon>Tokiviricetes</taxon>
        <taxon>Primavirales</taxon>
        <taxon>Tristromaviridae</taxon>
        <taxon>Alphatristromavirus</taxon>
        <taxon>Alphatristromavirus pozzuoliense</taxon>
    </lineage>
</organism>
<evidence type="ECO:0000313" key="1">
    <source>
        <dbReference type="EMBL" id="AML61178.1"/>
    </source>
</evidence>
<dbReference type="KEGG" id="vg:30313584"/>
<sequence length="68" mass="7630">MVNIDEQFVKRYVLPAMAGLIDGGGWVDRRLAFAFVAGIFTVYWDSWVAVDALIGYFIGEAILDRRSS</sequence>
<evidence type="ECO:0000313" key="2">
    <source>
        <dbReference type="Proteomes" id="UP000202991"/>
    </source>
</evidence>
<protein>
    <submittedName>
        <fullName evidence="1">Uncharacterized protein</fullName>
    </submittedName>
</protein>
<proteinExistence type="predicted"/>